<evidence type="ECO:0000313" key="2">
    <source>
        <dbReference type="Proteomes" id="UP000281553"/>
    </source>
</evidence>
<name>A0A3P7NAU2_DIBLA</name>
<dbReference type="EMBL" id="UYRU01084725">
    <property type="protein sequence ID" value="VDN34093.1"/>
    <property type="molecule type" value="Genomic_DNA"/>
</dbReference>
<protein>
    <submittedName>
        <fullName evidence="1">Uncharacterized protein</fullName>
    </submittedName>
</protein>
<organism evidence="1 2">
    <name type="scientific">Dibothriocephalus latus</name>
    <name type="common">Fish tapeworm</name>
    <name type="synonym">Diphyllobothrium latum</name>
    <dbReference type="NCBI Taxonomy" id="60516"/>
    <lineage>
        <taxon>Eukaryota</taxon>
        <taxon>Metazoa</taxon>
        <taxon>Spiralia</taxon>
        <taxon>Lophotrochozoa</taxon>
        <taxon>Platyhelminthes</taxon>
        <taxon>Cestoda</taxon>
        <taxon>Eucestoda</taxon>
        <taxon>Diphyllobothriidea</taxon>
        <taxon>Diphyllobothriidae</taxon>
        <taxon>Dibothriocephalus</taxon>
    </lineage>
</organism>
<reference evidence="1 2" key="1">
    <citation type="submission" date="2018-11" db="EMBL/GenBank/DDBJ databases">
        <authorList>
            <consortium name="Pathogen Informatics"/>
        </authorList>
    </citation>
    <scope>NUCLEOTIDE SEQUENCE [LARGE SCALE GENOMIC DNA]</scope>
</reference>
<dbReference type="PANTHER" id="PTHR47331:SF1">
    <property type="entry name" value="GAG-LIKE PROTEIN"/>
    <property type="match status" value="1"/>
</dbReference>
<accession>A0A3P7NAU2</accession>
<dbReference type="PANTHER" id="PTHR47331">
    <property type="entry name" value="PHD-TYPE DOMAIN-CONTAINING PROTEIN"/>
    <property type="match status" value="1"/>
</dbReference>
<gene>
    <name evidence="1" type="ORF">DILT_LOCUS16420</name>
</gene>
<keyword evidence="2" id="KW-1185">Reference proteome</keyword>
<dbReference type="AlphaFoldDB" id="A0A3P7NAU2"/>
<dbReference type="Proteomes" id="UP000281553">
    <property type="component" value="Unassembled WGS sequence"/>
</dbReference>
<dbReference type="InterPro" id="IPR008042">
    <property type="entry name" value="Retrotrans_Pao"/>
</dbReference>
<dbReference type="OrthoDB" id="10067762at2759"/>
<evidence type="ECO:0000313" key="1">
    <source>
        <dbReference type="EMBL" id="VDN34093.1"/>
    </source>
</evidence>
<proteinExistence type="predicted"/>
<sequence>MARCLKPKGISDPMRTELHVFCDVSEVAHSAVAYSRFINETRNLHCSLVCSKARVAPLKTVSIPRSELAAVTLTVRVADLIRSVTNRPETEWPAQSSLVQPEDLKFKRTAQVHVLSQFGSLDKLVNRFLSWTRLQRAMVWLLCFKQDIIVSELIILQSTQTDVGGRR</sequence>
<dbReference type="Pfam" id="PF05380">
    <property type="entry name" value="Peptidase_A17"/>
    <property type="match status" value="1"/>
</dbReference>